<dbReference type="InterPro" id="IPR025877">
    <property type="entry name" value="MobA-like_NTP_Trfase"/>
</dbReference>
<dbReference type="InterPro" id="IPR029044">
    <property type="entry name" value="Nucleotide-diphossugar_trans"/>
</dbReference>
<comment type="caution">
    <text evidence="5">The sequence shown here is derived from an EMBL/GenBank/DDBJ whole genome shotgun (WGS) entry which is preliminary data.</text>
</comment>
<dbReference type="SUPFAM" id="SSF53448">
    <property type="entry name" value="Nucleotide-diphospho-sugar transferases"/>
    <property type="match status" value="1"/>
</dbReference>
<evidence type="ECO:0000256" key="2">
    <source>
        <dbReference type="ARBA" id="ARBA00022695"/>
    </source>
</evidence>
<feature type="domain" description="MobA-like NTP transferase" evidence="4">
    <location>
        <begin position="2"/>
        <end position="110"/>
    </location>
</feature>
<evidence type="ECO:0000259" key="4">
    <source>
        <dbReference type="Pfam" id="PF12804"/>
    </source>
</evidence>
<proteinExistence type="predicted"/>
<evidence type="ECO:0000256" key="1">
    <source>
        <dbReference type="ARBA" id="ARBA00022679"/>
    </source>
</evidence>
<dbReference type="AlphaFoldDB" id="A0A506U722"/>
<evidence type="ECO:0000313" key="5">
    <source>
        <dbReference type="EMBL" id="TPW28419.1"/>
    </source>
</evidence>
<dbReference type="EMBL" id="VHLH01000015">
    <property type="protein sequence ID" value="TPW28419.1"/>
    <property type="molecule type" value="Genomic_DNA"/>
</dbReference>
<keyword evidence="1 5" id="KW-0808">Transferase</keyword>
<dbReference type="OrthoDB" id="9788272at2"/>
<evidence type="ECO:0000313" key="6">
    <source>
        <dbReference type="Proteomes" id="UP000320314"/>
    </source>
</evidence>
<dbReference type="PANTHER" id="PTHR43584">
    <property type="entry name" value="NUCLEOTIDYL TRANSFERASE"/>
    <property type="match status" value="1"/>
</dbReference>
<protein>
    <submittedName>
        <fullName evidence="5">Nucleotidyltransferase family protein</fullName>
    </submittedName>
</protein>
<keyword evidence="6" id="KW-1185">Reference proteome</keyword>
<dbReference type="InterPro" id="IPR050065">
    <property type="entry name" value="GlmU-like"/>
</dbReference>
<dbReference type="GO" id="GO:0016779">
    <property type="term" value="F:nucleotidyltransferase activity"/>
    <property type="evidence" value="ECO:0007669"/>
    <property type="project" value="UniProtKB-KW"/>
</dbReference>
<keyword evidence="2" id="KW-0548">Nucleotidyltransferase</keyword>
<dbReference type="RefSeq" id="WP_141166851.1">
    <property type="nucleotide sequence ID" value="NZ_VHLH01000015.1"/>
</dbReference>
<sequence>MVLAAGLGMRMRPITLRVPKPLVPIAGTPLIDYALDALAEARVERAVVNVHHLPGRMRDHLANRRRPETVISDETDVLMDSGGGIVKALPQLGPSPFFVLNADSFWLEESSAPTSNLRALSDAFSSKSMDMLLMLARPDQATGYEGRGDFVFEADGRLARYDGANGEPLVYAGALVCHPRIFADAPEGAFSLNRCFDAAIESGRLYGMAMRGHWLTVGTPDAIGKAGAFVSRHRSTEVASA</sequence>
<dbReference type="CDD" id="cd06422">
    <property type="entry name" value="NTP_transferase_like_1"/>
    <property type="match status" value="1"/>
</dbReference>
<dbReference type="PANTHER" id="PTHR43584:SF8">
    <property type="entry name" value="N-ACETYLMURAMATE ALPHA-1-PHOSPHATE URIDYLYLTRANSFERASE"/>
    <property type="match status" value="1"/>
</dbReference>
<dbReference type="Pfam" id="PF12804">
    <property type="entry name" value="NTP_transf_3"/>
    <property type="match status" value="1"/>
</dbReference>
<dbReference type="Gene3D" id="3.90.550.10">
    <property type="entry name" value="Spore Coat Polysaccharide Biosynthesis Protein SpsA, Chain A"/>
    <property type="match status" value="1"/>
</dbReference>
<accession>A0A506U722</accession>
<name>A0A506U722_9HYPH</name>
<reference evidence="5 6" key="1">
    <citation type="submission" date="2019-06" db="EMBL/GenBank/DDBJ databases">
        <authorList>
            <person name="Li M."/>
        </authorList>
    </citation>
    <scope>NUCLEOTIDE SEQUENCE [LARGE SCALE GENOMIC DNA]</scope>
    <source>
        <strain evidence="5 6">BGMRC6574</strain>
    </source>
</reference>
<gene>
    <name evidence="5" type="ORF">FJU11_09645</name>
</gene>
<organism evidence="5 6">
    <name type="scientific">Pararhizobium mangrovi</name>
    <dbReference type="NCBI Taxonomy" id="2590452"/>
    <lineage>
        <taxon>Bacteria</taxon>
        <taxon>Pseudomonadati</taxon>
        <taxon>Pseudomonadota</taxon>
        <taxon>Alphaproteobacteria</taxon>
        <taxon>Hyphomicrobiales</taxon>
        <taxon>Rhizobiaceae</taxon>
        <taxon>Rhizobium/Agrobacterium group</taxon>
        <taxon>Pararhizobium</taxon>
    </lineage>
</organism>
<keyword evidence="3" id="KW-0460">Magnesium</keyword>
<evidence type="ECO:0000256" key="3">
    <source>
        <dbReference type="ARBA" id="ARBA00022842"/>
    </source>
</evidence>
<dbReference type="Proteomes" id="UP000320314">
    <property type="component" value="Unassembled WGS sequence"/>
</dbReference>